<dbReference type="CTD" id="9940016"/>
<gene>
    <name evidence="1" type="ORF">LOAG_02626</name>
</gene>
<proteinExistence type="predicted"/>
<protein>
    <submittedName>
        <fullName evidence="1">Uncharacterized protein</fullName>
    </submittedName>
</protein>
<dbReference type="AlphaFoldDB" id="A0A1S0U6R5"/>
<dbReference type="KEGG" id="loa:LOAG_02626"/>
<dbReference type="RefSeq" id="XP_003138211.1">
    <property type="nucleotide sequence ID" value="XM_003138163.1"/>
</dbReference>
<dbReference type="InParanoid" id="A0A1S0U6R5"/>
<reference evidence="1" key="1">
    <citation type="submission" date="2012-04" db="EMBL/GenBank/DDBJ databases">
        <title>The Genome Sequence of Loa loa.</title>
        <authorList>
            <consortium name="The Broad Institute Genome Sequencing Platform"/>
            <consortium name="Broad Institute Genome Sequencing Center for Infectious Disease"/>
            <person name="Nutman T.B."/>
            <person name="Fink D.L."/>
            <person name="Russ C."/>
            <person name="Young S."/>
            <person name="Zeng Q."/>
            <person name="Gargeya S."/>
            <person name="Alvarado L."/>
            <person name="Berlin A."/>
            <person name="Chapman S.B."/>
            <person name="Chen Z."/>
            <person name="Freedman E."/>
            <person name="Gellesch M."/>
            <person name="Goldberg J."/>
            <person name="Griggs A."/>
            <person name="Gujja S."/>
            <person name="Heilman E.R."/>
            <person name="Heiman D."/>
            <person name="Howarth C."/>
            <person name="Mehta T."/>
            <person name="Neiman D."/>
            <person name="Pearson M."/>
            <person name="Roberts A."/>
            <person name="Saif S."/>
            <person name="Shea T."/>
            <person name="Shenoy N."/>
            <person name="Sisk P."/>
            <person name="Stolte C."/>
            <person name="Sykes S."/>
            <person name="White J."/>
            <person name="Yandava C."/>
            <person name="Haas B."/>
            <person name="Henn M.R."/>
            <person name="Nusbaum C."/>
            <person name="Birren B."/>
        </authorList>
    </citation>
    <scope>NUCLEOTIDE SEQUENCE [LARGE SCALE GENOMIC DNA]</scope>
</reference>
<dbReference type="GeneID" id="9940016"/>
<name>A0A1S0U6R5_LOALO</name>
<evidence type="ECO:0000313" key="1">
    <source>
        <dbReference type="EMBL" id="EFO25856.1"/>
    </source>
</evidence>
<organism evidence="1">
    <name type="scientific">Loa loa</name>
    <name type="common">Eye worm</name>
    <name type="synonym">Filaria loa</name>
    <dbReference type="NCBI Taxonomy" id="7209"/>
    <lineage>
        <taxon>Eukaryota</taxon>
        <taxon>Metazoa</taxon>
        <taxon>Ecdysozoa</taxon>
        <taxon>Nematoda</taxon>
        <taxon>Chromadorea</taxon>
        <taxon>Rhabditida</taxon>
        <taxon>Spirurina</taxon>
        <taxon>Spiruromorpha</taxon>
        <taxon>Filarioidea</taxon>
        <taxon>Onchocercidae</taxon>
        <taxon>Loa</taxon>
    </lineage>
</organism>
<dbReference type="EMBL" id="JH712150">
    <property type="protein sequence ID" value="EFO25856.1"/>
    <property type="molecule type" value="Genomic_DNA"/>
</dbReference>
<sequence length="109" mass="12959">MTGISMDHKKEYEKFVSRDTKCIEESIGEWENDAFRHVAKERAASEYQAMNKLLHYREAWMIQNTMVLEINLVRKGFNCLLSYDDQSEFLKKPIKKPTKNIEYCSMKNN</sequence>
<accession>A0A1S0U6R5</accession>